<comment type="subunit">
    <text evidence="2">Homodimer.</text>
</comment>
<protein>
    <recommendedName>
        <fullName evidence="12">Metallo-beta-lactamase domain-containing protein</fullName>
    </recommendedName>
</protein>
<comment type="cofactor">
    <cofactor evidence="1">
        <name>Zn(2+)</name>
        <dbReference type="ChEBI" id="CHEBI:29105"/>
    </cofactor>
</comment>
<dbReference type="GO" id="GO:0046872">
    <property type="term" value="F:metal ion binding"/>
    <property type="evidence" value="ECO:0007669"/>
    <property type="project" value="UniProtKB-KW"/>
</dbReference>
<evidence type="ECO:0000256" key="3">
    <source>
        <dbReference type="ARBA" id="ARBA00022694"/>
    </source>
</evidence>
<dbReference type="CDD" id="cd07717">
    <property type="entry name" value="RNaseZ_ZiPD-like_MBL-fold"/>
    <property type="match status" value="1"/>
</dbReference>
<reference evidence="10 11" key="1">
    <citation type="submission" date="2019-10" db="EMBL/GenBank/DDBJ databases">
        <authorList>
            <person name="Palmer J.M."/>
        </authorList>
    </citation>
    <scope>NUCLEOTIDE SEQUENCE [LARGE SCALE GENOMIC DNA]</scope>
    <source>
        <strain evidence="10 11">TWF694</strain>
    </source>
</reference>
<dbReference type="InterPro" id="IPR013471">
    <property type="entry name" value="RNase_Z/BN"/>
</dbReference>
<keyword evidence="7" id="KW-0378">Hydrolase</keyword>
<accession>A0AAV9WTK2</accession>
<evidence type="ECO:0000256" key="6">
    <source>
        <dbReference type="ARBA" id="ARBA00022759"/>
    </source>
</evidence>
<evidence type="ECO:0000256" key="4">
    <source>
        <dbReference type="ARBA" id="ARBA00022722"/>
    </source>
</evidence>
<dbReference type="GO" id="GO:0005634">
    <property type="term" value="C:nucleus"/>
    <property type="evidence" value="ECO:0007669"/>
    <property type="project" value="TreeGrafter"/>
</dbReference>
<keyword evidence="5" id="KW-0479">Metal-binding</keyword>
<evidence type="ECO:0000256" key="2">
    <source>
        <dbReference type="ARBA" id="ARBA00011738"/>
    </source>
</evidence>
<keyword evidence="3" id="KW-0819">tRNA processing</keyword>
<keyword evidence="8" id="KW-0862">Zinc</keyword>
<dbReference type="PANTHER" id="PTHR46018">
    <property type="entry name" value="ZINC PHOSPHODIESTERASE ELAC PROTEIN 1"/>
    <property type="match status" value="1"/>
</dbReference>
<proteinExistence type="inferred from homology"/>
<dbReference type="InterPro" id="IPR036866">
    <property type="entry name" value="RibonucZ/Hydroxyglut_hydro"/>
</dbReference>
<dbReference type="SUPFAM" id="SSF56281">
    <property type="entry name" value="Metallo-hydrolase/oxidoreductase"/>
    <property type="match status" value="1"/>
</dbReference>
<evidence type="ECO:0000256" key="9">
    <source>
        <dbReference type="SAM" id="MobiDB-lite"/>
    </source>
</evidence>
<dbReference type="Pfam" id="PF23023">
    <property type="entry name" value="Anti-Pycsar_Apyc1"/>
    <property type="match status" value="1"/>
</dbReference>
<evidence type="ECO:0000256" key="5">
    <source>
        <dbReference type="ARBA" id="ARBA00022723"/>
    </source>
</evidence>
<evidence type="ECO:0000256" key="1">
    <source>
        <dbReference type="ARBA" id="ARBA00001947"/>
    </source>
</evidence>
<dbReference type="EMBL" id="JAVHJO010000017">
    <property type="protein sequence ID" value="KAK6525378.1"/>
    <property type="molecule type" value="Genomic_DNA"/>
</dbReference>
<organism evidence="10 11">
    <name type="scientific">Orbilia ellipsospora</name>
    <dbReference type="NCBI Taxonomy" id="2528407"/>
    <lineage>
        <taxon>Eukaryota</taxon>
        <taxon>Fungi</taxon>
        <taxon>Dikarya</taxon>
        <taxon>Ascomycota</taxon>
        <taxon>Pezizomycotina</taxon>
        <taxon>Orbiliomycetes</taxon>
        <taxon>Orbiliales</taxon>
        <taxon>Orbiliaceae</taxon>
        <taxon>Orbilia</taxon>
    </lineage>
</organism>
<keyword evidence="6" id="KW-0255">Endonuclease</keyword>
<evidence type="ECO:0000313" key="11">
    <source>
        <dbReference type="Proteomes" id="UP001365542"/>
    </source>
</evidence>
<keyword evidence="4" id="KW-0540">Nuclease</keyword>
<evidence type="ECO:0000256" key="8">
    <source>
        <dbReference type="ARBA" id="ARBA00022833"/>
    </source>
</evidence>
<dbReference type="HAMAP" id="MF_01818">
    <property type="entry name" value="RNase_Z_BN"/>
    <property type="match status" value="1"/>
</dbReference>
<evidence type="ECO:0008006" key="12">
    <source>
        <dbReference type="Google" id="ProtNLM"/>
    </source>
</evidence>
<dbReference type="AlphaFoldDB" id="A0AAV9WTK2"/>
<name>A0AAV9WTK2_9PEZI</name>
<dbReference type="PANTHER" id="PTHR46018:SF2">
    <property type="entry name" value="ZINC PHOSPHODIESTERASE ELAC PROTEIN 1"/>
    <property type="match status" value="1"/>
</dbReference>
<keyword evidence="11" id="KW-1185">Reference proteome</keyword>
<feature type="region of interest" description="Disordered" evidence="9">
    <location>
        <begin position="404"/>
        <end position="423"/>
    </location>
</feature>
<sequence length="469" mass="51332">MAPPVIITFLGTSSAVPSQTRNHSALCLTLPSGNTYLFDAGEATQHQLQKVSGGFKRSSLRKIFITHMHGDHMFGVVPLLCTLLNGAGGTVGVEDPRDVAATEVLEGGGEDRKAEFELYGPEGLREYIRMSLRLTRSLLGATYVVHELHFSNDGLDGRVEKDASQDRMPMELQGYNFFPEKDGYWRDILSSTGSSNREWDVSAGPILHSVPCLGYILTEPPLPGKVTPDYKDKIMANKEALIKSGVKNPMSLLSKVTALSEGEVIELPDGNKLTRPEERRGRKIAILGDTYDPSPIAGLAHGSDVLIHEATNAFLGDILGKESGEYKEGETYEDVKKKTIEHGHSTPEMAAEFALDIKLAKNGGVFGTILEDKKQKKGKVKTTSVSKGVLLLNHFSSRYADPRLVSQTEQDSTDPRSSETAGTIMEAIRSCAVRAMENGKQTLENESQRQEIDVICAYDLMQYEVRAGD</sequence>
<dbReference type="Proteomes" id="UP001365542">
    <property type="component" value="Unassembled WGS sequence"/>
</dbReference>
<gene>
    <name evidence="10" type="ORF">TWF694_005517</name>
</gene>
<dbReference type="GO" id="GO:0042781">
    <property type="term" value="F:3'-tRNA processing endoribonuclease activity"/>
    <property type="evidence" value="ECO:0007669"/>
    <property type="project" value="TreeGrafter"/>
</dbReference>
<dbReference type="Gene3D" id="3.60.15.10">
    <property type="entry name" value="Ribonuclease Z/Hydroxyacylglutathione hydrolase-like"/>
    <property type="match status" value="1"/>
</dbReference>
<evidence type="ECO:0000256" key="7">
    <source>
        <dbReference type="ARBA" id="ARBA00022801"/>
    </source>
</evidence>
<evidence type="ECO:0000313" key="10">
    <source>
        <dbReference type="EMBL" id="KAK6525378.1"/>
    </source>
</evidence>
<comment type="caution">
    <text evidence="10">The sequence shown here is derived from an EMBL/GenBank/DDBJ whole genome shotgun (WGS) entry which is preliminary data.</text>
</comment>